<reference evidence="2" key="1">
    <citation type="submission" date="2020-08" db="EMBL/GenBank/DDBJ databases">
        <title>Multicomponent nature underlies the extraordinary mechanical properties of spider dragline silk.</title>
        <authorList>
            <person name="Kono N."/>
            <person name="Nakamura H."/>
            <person name="Mori M."/>
            <person name="Yoshida Y."/>
            <person name="Ohtoshi R."/>
            <person name="Malay A.D."/>
            <person name="Moran D.A.P."/>
            <person name="Tomita M."/>
            <person name="Numata K."/>
            <person name="Arakawa K."/>
        </authorList>
    </citation>
    <scope>NUCLEOTIDE SEQUENCE</scope>
</reference>
<keyword evidence="3" id="KW-1185">Reference proteome</keyword>
<comment type="caution">
    <text evidence="2">The sequence shown here is derived from an EMBL/GenBank/DDBJ whole genome shotgun (WGS) entry which is preliminary data.</text>
</comment>
<sequence length="96" mass="10998">MYTPEPATNNGSNDDKKQITLPGDLNVHFASEEAKPFIEFLKRTLNLTMNTDYREGTRYRTTIGAVFSHFLMDLIFISYFSNHTPVSFLENDDAKS</sequence>
<dbReference type="Proteomes" id="UP000887159">
    <property type="component" value="Unassembled WGS sequence"/>
</dbReference>
<name>A0A8X6R141_TRICX</name>
<organism evidence="2 3">
    <name type="scientific">Trichonephila clavipes</name>
    <name type="common">Golden silk orbweaver</name>
    <name type="synonym">Nephila clavipes</name>
    <dbReference type="NCBI Taxonomy" id="2585209"/>
    <lineage>
        <taxon>Eukaryota</taxon>
        <taxon>Metazoa</taxon>
        <taxon>Ecdysozoa</taxon>
        <taxon>Arthropoda</taxon>
        <taxon>Chelicerata</taxon>
        <taxon>Arachnida</taxon>
        <taxon>Araneae</taxon>
        <taxon>Araneomorphae</taxon>
        <taxon>Entelegynae</taxon>
        <taxon>Araneoidea</taxon>
        <taxon>Nephilidae</taxon>
        <taxon>Trichonephila</taxon>
    </lineage>
</organism>
<evidence type="ECO:0000313" key="2">
    <source>
        <dbReference type="EMBL" id="GFX86453.1"/>
    </source>
</evidence>
<accession>A0A8X6R141</accession>
<evidence type="ECO:0000256" key="1">
    <source>
        <dbReference type="SAM" id="Phobius"/>
    </source>
</evidence>
<gene>
    <name evidence="2" type="ORF">TNCV_3727221</name>
</gene>
<evidence type="ECO:0000313" key="3">
    <source>
        <dbReference type="Proteomes" id="UP000887159"/>
    </source>
</evidence>
<keyword evidence="1" id="KW-0472">Membrane</keyword>
<proteinExistence type="predicted"/>
<keyword evidence="1" id="KW-0812">Transmembrane</keyword>
<dbReference type="EMBL" id="BMAU01021010">
    <property type="protein sequence ID" value="GFX86453.1"/>
    <property type="molecule type" value="Genomic_DNA"/>
</dbReference>
<feature type="transmembrane region" description="Helical" evidence="1">
    <location>
        <begin position="63"/>
        <end position="81"/>
    </location>
</feature>
<protein>
    <submittedName>
        <fullName evidence="2">Uncharacterized protein</fullName>
    </submittedName>
</protein>
<keyword evidence="1" id="KW-1133">Transmembrane helix</keyword>
<dbReference type="AlphaFoldDB" id="A0A8X6R141"/>